<evidence type="ECO:0000313" key="1">
    <source>
        <dbReference type="EMBL" id="GAA4634319.1"/>
    </source>
</evidence>
<sequence length="135" mass="15329">MRHLTESAASGALRRGRGIEQFLEAFEEHRRRGLRYAYVSPAARFHGFIVSLYIVEDIEEPAGSPVDEFPAFYEADEDADGARTIAETDSAEAAITVAEREIGADPKRWVNQGILFDEYRDFVERGRPLGRWLPR</sequence>
<proteinExistence type="predicted"/>
<accession>A0ABP8UMQ4</accession>
<name>A0ABP8UMQ4_9ACTN</name>
<dbReference type="RefSeq" id="WP_345437290.1">
    <property type="nucleotide sequence ID" value="NZ_BAABHK010000013.1"/>
</dbReference>
<dbReference type="Proteomes" id="UP001501442">
    <property type="component" value="Unassembled WGS sequence"/>
</dbReference>
<protein>
    <submittedName>
        <fullName evidence="1">Uncharacterized protein</fullName>
    </submittedName>
</protein>
<evidence type="ECO:0000313" key="2">
    <source>
        <dbReference type="Proteomes" id="UP001501442"/>
    </source>
</evidence>
<reference evidence="2" key="1">
    <citation type="journal article" date="2019" name="Int. J. Syst. Evol. Microbiol.">
        <title>The Global Catalogue of Microorganisms (GCM) 10K type strain sequencing project: providing services to taxonomists for standard genome sequencing and annotation.</title>
        <authorList>
            <consortium name="The Broad Institute Genomics Platform"/>
            <consortium name="The Broad Institute Genome Sequencing Center for Infectious Disease"/>
            <person name="Wu L."/>
            <person name="Ma J."/>
        </authorList>
    </citation>
    <scope>NUCLEOTIDE SEQUENCE [LARGE SCALE GENOMIC DNA]</scope>
    <source>
        <strain evidence="2">JCM 17939</strain>
    </source>
</reference>
<comment type="caution">
    <text evidence="1">The sequence shown here is derived from an EMBL/GenBank/DDBJ whole genome shotgun (WGS) entry which is preliminary data.</text>
</comment>
<keyword evidence="2" id="KW-1185">Reference proteome</keyword>
<organism evidence="1 2">
    <name type="scientific">Actinoallomurus vinaceus</name>
    <dbReference type="NCBI Taxonomy" id="1080074"/>
    <lineage>
        <taxon>Bacteria</taxon>
        <taxon>Bacillati</taxon>
        <taxon>Actinomycetota</taxon>
        <taxon>Actinomycetes</taxon>
        <taxon>Streptosporangiales</taxon>
        <taxon>Thermomonosporaceae</taxon>
        <taxon>Actinoallomurus</taxon>
    </lineage>
</organism>
<dbReference type="EMBL" id="BAABHK010000013">
    <property type="protein sequence ID" value="GAA4634319.1"/>
    <property type="molecule type" value="Genomic_DNA"/>
</dbReference>
<gene>
    <name evidence="1" type="ORF">GCM10023196_075360</name>
</gene>